<name>A0AAV9JXH8_9PEZI</name>
<feature type="region of interest" description="Disordered" evidence="1">
    <location>
        <begin position="351"/>
        <end position="394"/>
    </location>
</feature>
<feature type="compositionally biased region" description="Basic and acidic residues" evidence="1">
    <location>
        <begin position="107"/>
        <end position="116"/>
    </location>
</feature>
<keyword evidence="3" id="KW-1185">Reference proteome</keyword>
<reference evidence="2 3" key="1">
    <citation type="submission" date="2021-11" db="EMBL/GenBank/DDBJ databases">
        <title>Black yeast isolated from Biological Soil Crust.</title>
        <authorList>
            <person name="Kurbessoian T."/>
        </authorList>
    </citation>
    <scope>NUCLEOTIDE SEQUENCE [LARGE SCALE GENOMIC DNA]</scope>
    <source>
        <strain evidence="2 3">CCFEE 5522</strain>
    </source>
</reference>
<accession>A0AAV9JXH8</accession>
<feature type="compositionally biased region" description="Basic and acidic residues" evidence="1">
    <location>
        <begin position="147"/>
        <end position="157"/>
    </location>
</feature>
<feature type="compositionally biased region" description="Basic and acidic residues" evidence="1">
    <location>
        <begin position="351"/>
        <end position="360"/>
    </location>
</feature>
<feature type="compositionally biased region" description="Polar residues" evidence="1">
    <location>
        <begin position="159"/>
        <end position="175"/>
    </location>
</feature>
<comment type="caution">
    <text evidence="2">The sequence shown here is derived from an EMBL/GenBank/DDBJ whole genome shotgun (WGS) entry which is preliminary data.</text>
</comment>
<dbReference type="Proteomes" id="UP001324427">
    <property type="component" value="Unassembled WGS sequence"/>
</dbReference>
<evidence type="ECO:0000313" key="3">
    <source>
        <dbReference type="Proteomes" id="UP001324427"/>
    </source>
</evidence>
<feature type="compositionally biased region" description="Basic and acidic residues" evidence="1">
    <location>
        <begin position="187"/>
        <end position="198"/>
    </location>
</feature>
<feature type="compositionally biased region" description="Basic and acidic residues" evidence="1">
    <location>
        <begin position="47"/>
        <end position="83"/>
    </location>
</feature>
<organism evidence="2 3">
    <name type="scientific">Oleoguttula mirabilis</name>
    <dbReference type="NCBI Taxonomy" id="1507867"/>
    <lineage>
        <taxon>Eukaryota</taxon>
        <taxon>Fungi</taxon>
        <taxon>Dikarya</taxon>
        <taxon>Ascomycota</taxon>
        <taxon>Pezizomycotina</taxon>
        <taxon>Dothideomycetes</taxon>
        <taxon>Dothideomycetidae</taxon>
        <taxon>Mycosphaerellales</taxon>
        <taxon>Teratosphaeriaceae</taxon>
        <taxon>Oleoguttula</taxon>
    </lineage>
</organism>
<feature type="compositionally biased region" description="Polar residues" evidence="1">
    <location>
        <begin position="461"/>
        <end position="476"/>
    </location>
</feature>
<sequence>MEDIQCCEGRGTETDPQDVTQHPPSSDPAADSLYEDARSRCSTPWRDAQDGAHEEQKKSDGDDHPSGREGERSRCAPPEHDFEAMAGSDHFYEVEEGAEYPGILGNGHEREREREQTTTPYVSKPREISPPHVETSGVGPDAPPAVEKAHAETEARITARSQTPEGHSRSTSLNPDSPPHEQGQTPEAEHEPDHRQAVEHAPVGRQQPNNDVAPVFEVAGGGGANLENTTPAAQEDAQEPDVDTAPERAEPAIGLSLLRCRTPTTKQTHQHHHESFKPPAVEHVPYCQTSIEQAPVDPQPFGASPKLVHVADGDPKGTLAAPKEALEYSPDTPAERAEICIGLSLLRELNPRPKQQREIDSGNAKRPMENAPVPSQLRKASPMPEVAESSSAYSYAQATTPGADKLAPTLERAAEGSEPCNLSLLLELLPRSKHQVNSSRVAEEAADVGAEGSTHADISEMSANSPAESIAQTTPLPLSPHSDGEDAMPMDCGTPMAFMPDEGVSAGAQQGLPALEGEPVDTESKADSTDSPDDAATEVGVSRHSSDAADAIPLIALPPSPIPHSESVAVVSDGDDTPKYKTSSSKASASARPVKNNTFCPIKGTNCRLCRKSRARQ</sequence>
<evidence type="ECO:0000256" key="1">
    <source>
        <dbReference type="SAM" id="MobiDB-lite"/>
    </source>
</evidence>
<feature type="region of interest" description="Disordered" evidence="1">
    <location>
        <begin position="1"/>
        <end position="247"/>
    </location>
</feature>
<proteinExistence type="predicted"/>
<dbReference type="AlphaFoldDB" id="A0AAV9JXH8"/>
<protein>
    <submittedName>
        <fullName evidence="2">Uncharacterized protein</fullName>
    </submittedName>
</protein>
<evidence type="ECO:0000313" key="2">
    <source>
        <dbReference type="EMBL" id="KAK4550366.1"/>
    </source>
</evidence>
<feature type="region of interest" description="Disordered" evidence="1">
    <location>
        <begin position="440"/>
        <end position="595"/>
    </location>
</feature>
<gene>
    <name evidence="2" type="ORF">LTR36_003333</name>
</gene>
<dbReference type="EMBL" id="JAVFHQ010000002">
    <property type="protein sequence ID" value="KAK4550366.1"/>
    <property type="molecule type" value="Genomic_DNA"/>
</dbReference>